<dbReference type="Pfam" id="PF02518">
    <property type="entry name" value="HATPase_c"/>
    <property type="match status" value="1"/>
</dbReference>
<evidence type="ECO:0000256" key="8">
    <source>
        <dbReference type="ARBA" id="ARBA00022729"/>
    </source>
</evidence>
<evidence type="ECO:0000256" key="10">
    <source>
        <dbReference type="ARBA" id="ARBA00022777"/>
    </source>
</evidence>
<dbReference type="Pfam" id="PF00072">
    <property type="entry name" value="Response_reg"/>
    <property type="match status" value="1"/>
</dbReference>
<feature type="domain" description="PAC" evidence="25">
    <location>
        <begin position="461"/>
        <end position="511"/>
    </location>
</feature>
<dbReference type="InterPro" id="IPR036097">
    <property type="entry name" value="HisK_dim/P_sf"/>
</dbReference>
<evidence type="ECO:0000256" key="20">
    <source>
        <dbReference type="PROSITE-ProRule" id="PRU00110"/>
    </source>
</evidence>
<dbReference type="SMART" id="SM00448">
    <property type="entry name" value="REC"/>
    <property type="match status" value="1"/>
</dbReference>
<evidence type="ECO:0000256" key="22">
    <source>
        <dbReference type="SAM" id="Phobius"/>
    </source>
</evidence>
<dbReference type="SMART" id="SM00387">
    <property type="entry name" value="HATPase_c"/>
    <property type="match status" value="1"/>
</dbReference>
<dbReference type="AlphaFoldDB" id="A0A848NVT0"/>
<dbReference type="Gene3D" id="1.20.120.160">
    <property type="entry name" value="HPT domain"/>
    <property type="match status" value="1"/>
</dbReference>
<evidence type="ECO:0000313" key="27">
    <source>
        <dbReference type="EMBL" id="NMV39182.1"/>
    </source>
</evidence>
<dbReference type="SUPFAM" id="SSF55874">
    <property type="entry name" value="ATPase domain of HSP90 chaperone/DNA topoisomerase II/histidine kinase"/>
    <property type="match status" value="1"/>
</dbReference>
<keyword evidence="6" id="KW-0808">Transferase</keyword>
<dbReference type="GO" id="GO:0005886">
    <property type="term" value="C:plasma membrane"/>
    <property type="evidence" value="ECO:0007669"/>
    <property type="project" value="UniProtKB-SubCell"/>
</dbReference>
<evidence type="ECO:0000256" key="6">
    <source>
        <dbReference type="ARBA" id="ARBA00022679"/>
    </source>
</evidence>
<keyword evidence="4" id="KW-1003">Cell membrane</keyword>
<dbReference type="SUPFAM" id="SSF55785">
    <property type="entry name" value="PYP-like sensor domain (PAS domain)"/>
    <property type="match status" value="1"/>
</dbReference>
<protein>
    <recommendedName>
        <fullName evidence="18">Sensory/regulatory protein RpfC</fullName>
        <ecNumber evidence="3">2.7.13.3</ecNumber>
    </recommendedName>
    <alternativeName>
        <fullName evidence="19">Virulence sensor protein BvgS</fullName>
    </alternativeName>
</protein>
<evidence type="ECO:0000256" key="4">
    <source>
        <dbReference type="ARBA" id="ARBA00022475"/>
    </source>
</evidence>
<feature type="domain" description="Histidine kinase" evidence="23">
    <location>
        <begin position="529"/>
        <end position="751"/>
    </location>
</feature>
<dbReference type="InterPro" id="IPR035965">
    <property type="entry name" value="PAS-like_dom_sf"/>
</dbReference>
<keyword evidence="11" id="KW-0067">ATP-binding</keyword>
<comment type="subunit">
    <text evidence="17">At low DSF concentrations, interacts with RpfF.</text>
</comment>
<dbReference type="PANTHER" id="PTHR45339:SF1">
    <property type="entry name" value="HYBRID SIGNAL TRANSDUCTION HISTIDINE KINASE J"/>
    <property type="match status" value="1"/>
</dbReference>
<keyword evidence="15 22" id="KW-0472">Membrane</keyword>
<dbReference type="InterPro" id="IPR000700">
    <property type="entry name" value="PAS-assoc_C"/>
</dbReference>
<feature type="domain" description="Response regulatory" evidence="24">
    <location>
        <begin position="894"/>
        <end position="1008"/>
    </location>
</feature>
<evidence type="ECO:0000259" key="26">
    <source>
        <dbReference type="PROSITE" id="PS50894"/>
    </source>
</evidence>
<comment type="caution">
    <text evidence="27">The sequence shown here is derived from an EMBL/GenBank/DDBJ whole genome shotgun (WGS) entry which is preliminary data.</text>
</comment>
<keyword evidence="14" id="KW-0843">Virulence</keyword>
<evidence type="ECO:0000256" key="15">
    <source>
        <dbReference type="ARBA" id="ARBA00023136"/>
    </source>
</evidence>
<dbReference type="InterPro" id="IPR004358">
    <property type="entry name" value="Sig_transdc_His_kin-like_C"/>
</dbReference>
<dbReference type="InterPro" id="IPR003661">
    <property type="entry name" value="HisK_dim/P_dom"/>
</dbReference>
<dbReference type="Gene3D" id="3.30.565.10">
    <property type="entry name" value="Histidine kinase-like ATPase, C-terminal domain"/>
    <property type="match status" value="1"/>
</dbReference>
<dbReference type="FunFam" id="1.10.287.130:FF:000002">
    <property type="entry name" value="Two-component osmosensing histidine kinase"/>
    <property type="match status" value="1"/>
</dbReference>
<comment type="subcellular location">
    <subcellularLocation>
        <location evidence="2">Cell membrane</location>
        <topology evidence="2">Multi-pass membrane protein</topology>
    </subcellularLocation>
</comment>
<dbReference type="GO" id="GO:0005524">
    <property type="term" value="F:ATP binding"/>
    <property type="evidence" value="ECO:0007669"/>
    <property type="project" value="UniProtKB-KW"/>
</dbReference>
<accession>A0A848NVT0</accession>
<dbReference type="RefSeq" id="WP_169340499.1">
    <property type="nucleotide sequence ID" value="NZ_JABBZM010000013.1"/>
</dbReference>
<dbReference type="PROSITE" id="PS50894">
    <property type="entry name" value="HPT"/>
    <property type="match status" value="1"/>
</dbReference>
<evidence type="ECO:0000313" key="28">
    <source>
        <dbReference type="Proteomes" id="UP000575469"/>
    </source>
</evidence>
<dbReference type="InterPro" id="IPR005467">
    <property type="entry name" value="His_kinase_dom"/>
</dbReference>
<evidence type="ECO:0000256" key="12">
    <source>
        <dbReference type="ARBA" id="ARBA00022989"/>
    </source>
</evidence>
<evidence type="ECO:0000256" key="5">
    <source>
        <dbReference type="ARBA" id="ARBA00022553"/>
    </source>
</evidence>
<dbReference type="InterPro" id="IPR003594">
    <property type="entry name" value="HATPase_dom"/>
</dbReference>
<keyword evidence="9" id="KW-0547">Nucleotide-binding</keyword>
<dbReference type="EMBL" id="JABBZM010000013">
    <property type="protein sequence ID" value="NMV39182.1"/>
    <property type="molecule type" value="Genomic_DNA"/>
</dbReference>
<gene>
    <name evidence="27" type="ORF">HGR00_14815</name>
</gene>
<keyword evidence="8" id="KW-0732">Signal</keyword>
<feature type="modified residue" description="4-aspartylphosphate" evidence="21">
    <location>
        <position position="943"/>
    </location>
</feature>
<feature type="modified residue" description="Phosphohistidine" evidence="20">
    <location>
        <position position="1070"/>
    </location>
</feature>
<dbReference type="CDD" id="cd00082">
    <property type="entry name" value="HisKA"/>
    <property type="match status" value="1"/>
</dbReference>
<dbReference type="PANTHER" id="PTHR45339">
    <property type="entry name" value="HYBRID SIGNAL TRANSDUCTION HISTIDINE KINASE J"/>
    <property type="match status" value="1"/>
</dbReference>
<dbReference type="Pfam" id="PF01627">
    <property type="entry name" value="Hpt"/>
    <property type="match status" value="1"/>
</dbReference>
<dbReference type="GO" id="GO:0000155">
    <property type="term" value="F:phosphorelay sensor kinase activity"/>
    <property type="evidence" value="ECO:0007669"/>
    <property type="project" value="InterPro"/>
</dbReference>
<dbReference type="CDD" id="cd16922">
    <property type="entry name" value="HATPase_EvgS-ArcB-TorS-like"/>
    <property type="match status" value="1"/>
</dbReference>
<dbReference type="InterPro" id="IPR008207">
    <property type="entry name" value="Sig_transdc_His_kin_Hpt_dom"/>
</dbReference>
<keyword evidence="5 21" id="KW-0597">Phosphoprotein</keyword>
<dbReference type="EC" id="2.7.13.3" evidence="3"/>
<dbReference type="InterPro" id="IPR001789">
    <property type="entry name" value="Sig_transdc_resp-reg_receiver"/>
</dbReference>
<evidence type="ECO:0000259" key="24">
    <source>
        <dbReference type="PROSITE" id="PS50110"/>
    </source>
</evidence>
<feature type="domain" description="HPt" evidence="26">
    <location>
        <begin position="1031"/>
        <end position="1122"/>
    </location>
</feature>
<organism evidence="27 28">
    <name type="scientific">Ralstonia insidiosa</name>
    <dbReference type="NCBI Taxonomy" id="190721"/>
    <lineage>
        <taxon>Bacteria</taxon>
        <taxon>Pseudomonadati</taxon>
        <taxon>Pseudomonadota</taxon>
        <taxon>Betaproteobacteria</taxon>
        <taxon>Burkholderiales</taxon>
        <taxon>Burkholderiaceae</taxon>
        <taxon>Ralstonia</taxon>
    </lineage>
</organism>
<evidence type="ECO:0000256" key="1">
    <source>
        <dbReference type="ARBA" id="ARBA00000085"/>
    </source>
</evidence>
<comment type="function">
    <text evidence="16">Member of the two-component regulatory system BvgS/BvgA. Phosphorylates BvgA via a four-step phosphorelay in response to environmental signals.</text>
</comment>
<proteinExistence type="predicted"/>
<dbReference type="SUPFAM" id="SSF47384">
    <property type="entry name" value="Homodimeric domain of signal transducing histidine kinase"/>
    <property type="match status" value="1"/>
</dbReference>
<dbReference type="InterPro" id="IPR011006">
    <property type="entry name" value="CheY-like_superfamily"/>
</dbReference>
<dbReference type="InterPro" id="IPR036890">
    <property type="entry name" value="HATPase_C_sf"/>
</dbReference>
<dbReference type="FunFam" id="3.30.565.10:FF:000010">
    <property type="entry name" value="Sensor histidine kinase RcsC"/>
    <property type="match status" value="1"/>
</dbReference>
<evidence type="ECO:0000256" key="13">
    <source>
        <dbReference type="ARBA" id="ARBA00023012"/>
    </source>
</evidence>
<evidence type="ECO:0000256" key="19">
    <source>
        <dbReference type="ARBA" id="ARBA00070152"/>
    </source>
</evidence>
<evidence type="ECO:0000256" key="16">
    <source>
        <dbReference type="ARBA" id="ARBA00058004"/>
    </source>
</evidence>
<keyword evidence="12 22" id="KW-1133">Transmembrane helix</keyword>
<dbReference type="SUPFAM" id="SSF52172">
    <property type="entry name" value="CheY-like"/>
    <property type="match status" value="1"/>
</dbReference>
<evidence type="ECO:0000256" key="9">
    <source>
        <dbReference type="ARBA" id="ARBA00022741"/>
    </source>
</evidence>
<dbReference type="PROSITE" id="PS50109">
    <property type="entry name" value="HIS_KIN"/>
    <property type="match status" value="1"/>
</dbReference>
<dbReference type="SMART" id="SM00388">
    <property type="entry name" value="HisKA"/>
    <property type="match status" value="1"/>
</dbReference>
<dbReference type="PROSITE" id="PS50113">
    <property type="entry name" value="PAC"/>
    <property type="match status" value="1"/>
</dbReference>
<evidence type="ECO:0000256" key="18">
    <source>
        <dbReference type="ARBA" id="ARBA00068150"/>
    </source>
</evidence>
<evidence type="ECO:0000256" key="21">
    <source>
        <dbReference type="PROSITE-ProRule" id="PRU00169"/>
    </source>
</evidence>
<evidence type="ECO:0000256" key="11">
    <source>
        <dbReference type="ARBA" id="ARBA00022840"/>
    </source>
</evidence>
<dbReference type="Pfam" id="PF00512">
    <property type="entry name" value="HisKA"/>
    <property type="match status" value="1"/>
</dbReference>
<feature type="transmembrane region" description="Helical" evidence="22">
    <location>
        <begin position="28"/>
        <end position="50"/>
    </location>
</feature>
<dbReference type="CDD" id="cd17546">
    <property type="entry name" value="REC_hyHK_CKI1_RcsC-like"/>
    <property type="match status" value="1"/>
</dbReference>
<evidence type="ECO:0000256" key="2">
    <source>
        <dbReference type="ARBA" id="ARBA00004651"/>
    </source>
</evidence>
<dbReference type="PROSITE" id="PS50110">
    <property type="entry name" value="RESPONSE_REGULATORY"/>
    <property type="match status" value="1"/>
</dbReference>
<evidence type="ECO:0000256" key="14">
    <source>
        <dbReference type="ARBA" id="ARBA00023026"/>
    </source>
</evidence>
<evidence type="ECO:0000259" key="23">
    <source>
        <dbReference type="PROSITE" id="PS50109"/>
    </source>
</evidence>
<dbReference type="Gene3D" id="3.40.50.2300">
    <property type="match status" value="1"/>
</dbReference>
<keyword evidence="10" id="KW-0418">Kinase</keyword>
<evidence type="ECO:0000256" key="3">
    <source>
        <dbReference type="ARBA" id="ARBA00012438"/>
    </source>
</evidence>
<comment type="catalytic activity">
    <reaction evidence="1">
        <text>ATP + protein L-histidine = ADP + protein N-phospho-L-histidine.</text>
        <dbReference type="EC" id="2.7.13.3"/>
    </reaction>
</comment>
<evidence type="ECO:0000256" key="7">
    <source>
        <dbReference type="ARBA" id="ARBA00022692"/>
    </source>
</evidence>
<evidence type="ECO:0000259" key="25">
    <source>
        <dbReference type="PROSITE" id="PS50113"/>
    </source>
</evidence>
<evidence type="ECO:0000256" key="17">
    <source>
        <dbReference type="ARBA" id="ARBA00064003"/>
    </source>
</evidence>
<dbReference type="Proteomes" id="UP000575469">
    <property type="component" value="Unassembled WGS sequence"/>
</dbReference>
<reference evidence="27 28" key="1">
    <citation type="submission" date="2020-04" db="EMBL/GenBank/DDBJ databases">
        <title>Ralstonia insidiosa genome sequencing and assembly.</title>
        <authorList>
            <person name="Martins R.C.R."/>
            <person name="Perdigao-Neto L.V."/>
            <person name="Levin A.S.S."/>
            <person name="Costa S.F."/>
        </authorList>
    </citation>
    <scope>NUCLEOTIDE SEQUENCE [LARGE SCALE GENOMIC DNA]</scope>
    <source>
        <strain evidence="27 28">5047</strain>
    </source>
</reference>
<dbReference type="Gene3D" id="3.30.450.20">
    <property type="entry name" value="PAS domain"/>
    <property type="match status" value="1"/>
</dbReference>
<dbReference type="Gene3D" id="1.10.287.130">
    <property type="match status" value="1"/>
</dbReference>
<keyword evidence="7 22" id="KW-0812">Transmembrane</keyword>
<keyword evidence="13" id="KW-0902">Two-component regulatory system</keyword>
<name>A0A848NVT0_9RALS</name>
<dbReference type="InterPro" id="IPR036641">
    <property type="entry name" value="HPT_dom_sf"/>
</dbReference>
<dbReference type="PRINTS" id="PR00344">
    <property type="entry name" value="BCTRLSENSOR"/>
</dbReference>
<dbReference type="SUPFAM" id="SSF47226">
    <property type="entry name" value="Histidine-containing phosphotransfer domain, HPT domain"/>
    <property type="match status" value="1"/>
</dbReference>
<feature type="transmembrane region" description="Helical" evidence="22">
    <location>
        <begin position="361"/>
        <end position="382"/>
    </location>
</feature>
<sequence>MSIQPQHWLRRVPGFKELGVFGKMQRGMLFGGAAVLSLAVFVVAGIGVYVKVSNYIADGREIFITHKALLLIDIETKQAALQRGVINAEFLWGEHRPARAALLRDFKLQGGRAYLHASPRLEPQLALGDVEAKAPEAYSNYLAFSEEQAFTASASARQRGQLLTGYYYSPDEKFVSIMPPPRTGDPLQAVKAHSLAELIHALAKDIGDLNDPEVDRKLLASRKVMWIPPHVDPFTGEDVFKLVQPAFDGDKPFIVFVSDLPVQVLSERLAQAPYDGNMLLLSKSGDVLLEGFGSQETSPERAHALTTKVVQDGMWKRGLTQTDSSYHDGVFTISEPLSETGWVLVYTYSWRTILSALQDSLWAYAAAVLTMLVLIWTFVLLFHYRVFRPAYLQSLRVYESENLSRTIIGTAPVGLSLVAFGSGDLLLQNDVAGHYQTDGQPLHRRLLGAYREDRHAPGAAVSREIEVDGPDGRAAELHVDLVPTKYQGEDALLCSFIDITSRKQTERALKDARTAAEEANRAKSSFLATMSHEIRTPLNAILGNLELIQHAQTLHGAERDRLEVVSTSSHTLVALIDDILDFSKIEAGQMHLESIPFDVVEVVESVIAVFLPVAEAKDLTLHYRIAPNLAQRYVGDPTRLRQILNNLLSNAIKFTQAGSVCIEVAPLGLHGKQARLVFKVSDTGIGIAEDKQSALFQAFTQADTSITRKFGGTGLGLALCRRLAELMHGAVRVQSTLGRGSTFTVDLLLGVASGADMPSQPAQSLREVAISLLCGDEVWVQALVPHLQLRGARVQASVSPAELPADCDVLLVHGSSRNWPLADEDALAARAQRVIDVIDDGPRKPTHHAGRTVISSYSLRNLMQVLDGAGEVAAFAQKDEDAPRPAQAQGAVLRVLVAEDNPVNRLLLRDQLTLLGHDVTLTAGGGEALERFNAGQYDVVLTDLSMPGMDGFALCRALRSQGATLPVLAVTAHASVEERAACEAAGMTDMLVKPLSMDALAQALHPVAARKSQVVQHRSHAQANVNSLENGGPLSHEIWSALTTSFRTSINEARTAVAEADFHKAAKSMHFIKGGFAVVREVALVEASQQLESMLLKGGAGQEVTRRLDALAEHAERMFEQRAPLDLTN</sequence>